<keyword evidence="2" id="KW-1185">Reference proteome</keyword>
<dbReference type="EMBL" id="JAMYJR010000017">
    <property type="protein sequence ID" value="MCO8272353.1"/>
    <property type="molecule type" value="Genomic_DNA"/>
</dbReference>
<dbReference type="Proteomes" id="UP001523369">
    <property type="component" value="Unassembled WGS sequence"/>
</dbReference>
<name>A0ABT1DPE6_9ACTN</name>
<dbReference type="RefSeq" id="WP_253238459.1">
    <property type="nucleotide sequence ID" value="NZ_JAMYJR010000017.1"/>
</dbReference>
<organism evidence="1 2">
    <name type="scientific">Paractinoplanes aksuensis</name>
    <dbReference type="NCBI Taxonomy" id="2939490"/>
    <lineage>
        <taxon>Bacteria</taxon>
        <taxon>Bacillati</taxon>
        <taxon>Actinomycetota</taxon>
        <taxon>Actinomycetes</taxon>
        <taxon>Micromonosporales</taxon>
        <taxon>Micromonosporaceae</taxon>
        <taxon>Paractinoplanes</taxon>
    </lineage>
</organism>
<evidence type="ECO:0000313" key="1">
    <source>
        <dbReference type="EMBL" id="MCO8272353.1"/>
    </source>
</evidence>
<reference evidence="1 2" key="1">
    <citation type="submission" date="2022-06" db="EMBL/GenBank/DDBJ databases">
        <title>New Species of the Genus Actinoplanes, ActinopZanes ferrugineus.</title>
        <authorList>
            <person name="Ding P."/>
        </authorList>
    </citation>
    <scope>NUCLEOTIDE SEQUENCE [LARGE SCALE GENOMIC DNA]</scope>
    <source>
        <strain evidence="1 2">TRM88003</strain>
    </source>
</reference>
<sequence>MTQTFAPGTKWRVPGRFVGPWLMKAYRLTFATTPQVSGSTVYNVRS</sequence>
<accession>A0ABT1DPE6</accession>
<evidence type="ECO:0000313" key="2">
    <source>
        <dbReference type="Proteomes" id="UP001523369"/>
    </source>
</evidence>
<gene>
    <name evidence="1" type="ORF">M1L60_17300</name>
</gene>
<protein>
    <submittedName>
        <fullName evidence="1">Uncharacterized protein</fullName>
    </submittedName>
</protein>
<comment type="caution">
    <text evidence="1">The sequence shown here is derived from an EMBL/GenBank/DDBJ whole genome shotgun (WGS) entry which is preliminary data.</text>
</comment>
<proteinExistence type="predicted"/>